<evidence type="ECO:0000256" key="1">
    <source>
        <dbReference type="SAM" id="Phobius"/>
    </source>
</evidence>
<feature type="transmembrane region" description="Helical" evidence="1">
    <location>
        <begin position="126"/>
        <end position="146"/>
    </location>
</feature>
<dbReference type="OrthoDB" id="1053004at2759"/>
<proteinExistence type="predicted"/>
<organism evidence="2 3">
    <name type="scientific">Arabidopsis suecica</name>
    <name type="common">Swedish thale-cress</name>
    <name type="synonym">Cardaminopsis suecica</name>
    <dbReference type="NCBI Taxonomy" id="45249"/>
    <lineage>
        <taxon>Eukaryota</taxon>
        <taxon>Viridiplantae</taxon>
        <taxon>Streptophyta</taxon>
        <taxon>Embryophyta</taxon>
        <taxon>Tracheophyta</taxon>
        <taxon>Spermatophyta</taxon>
        <taxon>Magnoliopsida</taxon>
        <taxon>eudicotyledons</taxon>
        <taxon>Gunneridae</taxon>
        <taxon>Pentapetalae</taxon>
        <taxon>rosids</taxon>
        <taxon>malvids</taxon>
        <taxon>Brassicales</taxon>
        <taxon>Brassicaceae</taxon>
        <taxon>Camelineae</taxon>
        <taxon>Arabidopsis</taxon>
    </lineage>
</organism>
<keyword evidence="1" id="KW-1133">Transmembrane helix</keyword>
<feature type="transmembrane region" description="Helical" evidence="1">
    <location>
        <begin position="99"/>
        <end position="120"/>
    </location>
</feature>
<dbReference type="EMBL" id="JAEFBJ010000012">
    <property type="protein sequence ID" value="KAG7548359.1"/>
    <property type="molecule type" value="Genomic_DNA"/>
</dbReference>
<keyword evidence="1" id="KW-0812">Transmembrane</keyword>
<evidence type="ECO:0000313" key="2">
    <source>
        <dbReference type="EMBL" id="KAG7548359.1"/>
    </source>
</evidence>
<comment type="caution">
    <text evidence="2">The sequence shown here is derived from an EMBL/GenBank/DDBJ whole genome shotgun (WGS) entry which is preliminary data.</text>
</comment>
<dbReference type="AlphaFoldDB" id="A0A8T1YQR3"/>
<name>A0A8T1YQR3_ARASU</name>
<keyword evidence="3" id="KW-1185">Reference proteome</keyword>
<feature type="transmembrane region" description="Helical" evidence="1">
    <location>
        <begin position="32"/>
        <end position="54"/>
    </location>
</feature>
<protein>
    <submittedName>
        <fullName evidence="2">Uncharacterized protein</fullName>
    </submittedName>
</protein>
<evidence type="ECO:0000313" key="3">
    <source>
        <dbReference type="Proteomes" id="UP000694251"/>
    </source>
</evidence>
<accession>A0A8T1YQR3</accession>
<sequence>MTNTNVAATKPTATTVHEYPSRLRVWWMNKDLQYNIAMNSFILILNIAAISYMITHKIAVESDITTDLLSGFGVSYIICVLVSFISWIVAITDVSVCDLGYTSGCVSHNLGFVVLLHFLYCISLNFALLVGLLYVLPFFLCLLCIAMQALRDWWEFVNQPQSVVVEGGYMQMQ</sequence>
<dbReference type="Proteomes" id="UP000694251">
    <property type="component" value="Chromosome 12"/>
</dbReference>
<reference evidence="2 3" key="1">
    <citation type="submission" date="2020-12" db="EMBL/GenBank/DDBJ databases">
        <title>Concerted genomic and epigenomic changes stabilize Arabidopsis allopolyploids.</title>
        <authorList>
            <person name="Chen Z."/>
        </authorList>
    </citation>
    <scope>NUCLEOTIDE SEQUENCE [LARGE SCALE GENOMIC DNA]</scope>
    <source>
        <strain evidence="2">As9502</strain>
        <tissue evidence="2">Leaf</tissue>
    </source>
</reference>
<keyword evidence="1" id="KW-0472">Membrane</keyword>
<feature type="transmembrane region" description="Helical" evidence="1">
    <location>
        <begin position="74"/>
        <end position="92"/>
    </location>
</feature>
<gene>
    <name evidence="2" type="ORF">ISN44_As12g035510</name>
</gene>